<evidence type="ECO:0000256" key="2">
    <source>
        <dbReference type="ARBA" id="ARBA00022801"/>
    </source>
</evidence>
<keyword evidence="2" id="KW-0378">Hydrolase</keyword>
<dbReference type="Pfam" id="PF18565">
    <property type="entry name" value="Glyco_hydro2_C5"/>
    <property type="match status" value="1"/>
</dbReference>
<dbReference type="EMBL" id="BARW01002333">
    <property type="protein sequence ID" value="GAI70421.1"/>
    <property type="molecule type" value="Genomic_DNA"/>
</dbReference>
<accession>X1RTY9</accession>
<evidence type="ECO:0000256" key="1">
    <source>
        <dbReference type="ARBA" id="ARBA00007401"/>
    </source>
</evidence>
<protein>
    <recommendedName>
        <fullName evidence="4">Glycoside hydrolase family 2 domain-containing protein</fullName>
    </recommendedName>
</protein>
<gene>
    <name evidence="5" type="ORF">S12H4_06583</name>
</gene>
<organism evidence="5">
    <name type="scientific">marine sediment metagenome</name>
    <dbReference type="NCBI Taxonomy" id="412755"/>
    <lineage>
        <taxon>unclassified sequences</taxon>
        <taxon>metagenomes</taxon>
        <taxon>ecological metagenomes</taxon>
    </lineage>
</organism>
<name>X1RTY9_9ZZZZ</name>
<comment type="caution">
    <text evidence="5">The sequence shown here is derived from an EMBL/GenBank/DDBJ whole genome shotgun (WGS) entry which is preliminary data.</text>
</comment>
<dbReference type="AlphaFoldDB" id="X1RTY9"/>
<keyword evidence="3" id="KW-0326">Glycosidase</keyword>
<dbReference type="InterPro" id="IPR051913">
    <property type="entry name" value="GH2_Domain-Containing"/>
</dbReference>
<comment type="similarity">
    <text evidence="1">Belongs to the glycosyl hydrolase 2 family.</text>
</comment>
<evidence type="ECO:0000256" key="3">
    <source>
        <dbReference type="ARBA" id="ARBA00023295"/>
    </source>
</evidence>
<dbReference type="Gene3D" id="2.60.40.10">
    <property type="entry name" value="Immunoglobulins"/>
    <property type="match status" value="2"/>
</dbReference>
<dbReference type="GO" id="GO:0016798">
    <property type="term" value="F:hydrolase activity, acting on glycosyl bonds"/>
    <property type="evidence" value="ECO:0007669"/>
    <property type="project" value="UniProtKB-KW"/>
</dbReference>
<evidence type="ECO:0000313" key="5">
    <source>
        <dbReference type="EMBL" id="GAI70421.1"/>
    </source>
</evidence>
<dbReference type="InterPro" id="IPR017853">
    <property type="entry name" value="GH"/>
</dbReference>
<proteinExistence type="inferred from homology"/>
<dbReference type="InterPro" id="IPR040605">
    <property type="entry name" value="Glyco_hydro2_dom5"/>
</dbReference>
<evidence type="ECO:0000259" key="4">
    <source>
        <dbReference type="Pfam" id="PF18565"/>
    </source>
</evidence>
<dbReference type="PANTHER" id="PTHR42732">
    <property type="entry name" value="BETA-GALACTOSIDASE"/>
    <property type="match status" value="1"/>
</dbReference>
<dbReference type="InterPro" id="IPR013783">
    <property type="entry name" value="Ig-like_fold"/>
</dbReference>
<reference evidence="5" key="1">
    <citation type="journal article" date="2014" name="Front. Microbiol.">
        <title>High frequency of phylogenetically diverse reductive dehalogenase-homologous genes in deep subseafloor sedimentary metagenomes.</title>
        <authorList>
            <person name="Kawai M."/>
            <person name="Futagami T."/>
            <person name="Toyoda A."/>
            <person name="Takaki Y."/>
            <person name="Nishi S."/>
            <person name="Hori S."/>
            <person name="Arai W."/>
            <person name="Tsubouchi T."/>
            <person name="Morono Y."/>
            <person name="Uchiyama I."/>
            <person name="Ito T."/>
            <person name="Fujiyama A."/>
            <person name="Inagaki F."/>
            <person name="Takami H."/>
        </authorList>
    </citation>
    <scope>NUCLEOTIDE SEQUENCE</scope>
    <source>
        <strain evidence="5">Expedition CK06-06</strain>
    </source>
</reference>
<feature type="domain" description="Glycoside hydrolase family 2" evidence="4">
    <location>
        <begin position="187"/>
        <end position="275"/>
    </location>
</feature>
<dbReference type="SUPFAM" id="SSF51445">
    <property type="entry name" value="(Trans)glycosidases"/>
    <property type="match status" value="1"/>
</dbReference>
<sequence length="288" mass="32524">MGHMYPTKSCDSVERLIKHAVYHAKIQNCQYGMYNLAGASGWCAFDYNTHADFGSGDRICYHGVCDIFRLPKFAAYFYKSQIDPKIEKVIFIARYLIPSFNEDYGDEVIVFSNCDEIDLYVGEKYINSTKPDRINYSNLPHPPFILKNCSWWEWGASNITSLKAIGKINGKEVAQHEIYPFGKPNKLVLKPDYTELIADGADCVRVVIELQDKNRQILHLSHHPVFFEMAGPGKLIGENPFSLEAGKGAIFVQAGREPGKIVLKAYVNELIPAEIIINIIAIQEETVP</sequence>
<dbReference type="Gene3D" id="3.20.20.80">
    <property type="entry name" value="Glycosidases"/>
    <property type="match status" value="1"/>
</dbReference>
<dbReference type="PANTHER" id="PTHR42732:SF1">
    <property type="entry name" value="BETA-MANNOSIDASE"/>
    <property type="match status" value="1"/>
</dbReference>
<feature type="non-terminal residue" evidence="5">
    <location>
        <position position="288"/>
    </location>
</feature>